<evidence type="ECO:0000259" key="10">
    <source>
        <dbReference type="Pfam" id="PF13622"/>
    </source>
</evidence>
<dbReference type="SUPFAM" id="SSF54637">
    <property type="entry name" value="Thioesterase/thiol ester dehydrase-isomerase"/>
    <property type="match status" value="2"/>
</dbReference>
<name>A0A969WCJ0_9GAMM</name>
<feature type="domain" description="Acyl-CoA thioesterase-like N-terminal HotDog" evidence="10">
    <location>
        <begin position="31"/>
        <end position="108"/>
    </location>
</feature>
<dbReference type="PANTHER" id="PTHR11066:SF34">
    <property type="entry name" value="ACYL-COENZYME A THIOESTERASE 8"/>
    <property type="match status" value="1"/>
</dbReference>
<dbReference type="InterPro" id="IPR042171">
    <property type="entry name" value="Acyl-CoA_hotdog"/>
</dbReference>
<evidence type="ECO:0000256" key="5">
    <source>
        <dbReference type="ARBA" id="ARBA00038894"/>
    </source>
</evidence>
<dbReference type="Proteomes" id="UP000653472">
    <property type="component" value="Unassembled WGS sequence"/>
</dbReference>
<keyword evidence="12" id="KW-1185">Reference proteome</keyword>
<dbReference type="AlphaFoldDB" id="A0A969WCJ0"/>
<dbReference type="PANTHER" id="PTHR11066">
    <property type="entry name" value="ACYL-COA THIOESTERASE"/>
    <property type="match status" value="1"/>
</dbReference>
<dbReference type="RefSeq" id="WP_168147559.1">
    <property type="nucleotide sequence ID" value="NZ_JAAVXB010000003.1"/>
</dbReference>
<dbReference type="InterPro" id="IPR029069">
    <property type="entry name" value="HotDog_dom_sf"/>
</dbReference>
<proteinExistence type="inferred from homology"/>
<organism evidence="11 12">
    <name type="scientific">Solimonas marina</name>
    <dbReference type="NCBI Taxonomy" id="2714601"/>
    <lineage>
        <taxon>Bacteria</taxon>
        <taxon>Pseudomonadati</taxon>
        <taxon>Pseudomonadota</taxon>
        <taxon>Gammaproteobacteria</taxon>
        <taxon>Nevskiales</taxon>
        <taxon>Nevskiaceae</taxon>
        <taxon>Solimonas</taxon>
    </lineage>
</organism>
<feature type="domain" description="Acyl-CoA thioesterase 2 C-terminal" evidence="9">
    <location>
        <begin position="160"/>
        <end position="282"/>
    </location>
</feature>
<dbReference type="InterPro" id="IPR025652">
    <property type="entry name" value="TesB_C"/>
</dbReference>
<protein>
    <recommendedName>
        <fullName evidence="7">Acyl-CoA thioesterase 2</fullName>
        <ecNumber evidence="5">3.1.2.20</ecNumber>
    </recommendedName>
    <alternativeName>
        <fullName evidence="8">Thioesterase II</fullName>
    </alternativeName>
</protein>
<dbReference type="FunFam" id="2.40.160.210:FF:000001">
    <property type="entry name" value="Acyl-CoA thioesterase II"/>
    <property type="match status" value="1"/>
</dbReference>
<dbReference type="InterPro" id="IPR003703">
    <property type="entry name" value="Acyl_CoA_thio"/>
</dbReference>
<comment type="caution">
    <text evidence="11">The sequence shown here is derived from an EMBL/GenBank/DDBJ whole genome shotgun (WGS) entry which is preliminary data.</text>
</comment>
<dbReference type="CDD" id="cd03444">
    <property type="entry name" value="Thioesterase_II_repeat1"/>
    <property type="match status" value="1"/>
</dbReference>
<dbReference type="GO" id="GO:0005829">
    <property type="term" value="C:cytosol"/>
    <property type="evidence" value="ECO:0007669"/>
    <property type="project" value="TreeGrafter"/>
</dbReference>
<dbReference type="GO" id="GO:0047617">
    <property type="term" value="F:fatty acyl-CoA hydrolase activity"/>
    <property type="evidence" value="ECO:0007669"/>
    <property type="project" value="UniProtKB-EC"/>
</dbReference>
<comment type="subunit">
    <text evidence="2">Homotetramer.</text>
</comment>
<evidence type="ECO:0000256" key="8">
    <source>
        <dbReference type="ARBA" id="ARBA00079653"/>
    </source>
</evidence>
<evidence type="ECO:0000256" key="7">
    <source>
        <dbReference type="ARBA" id="ARBA00071120"/>
    </source>
</evidence>
<reference evidence="11" key="1">
    <citation type="submission" date="2020-03" db="EMBL/GenBank/DDBJ databases">
        <title>Solimonas marina sp. nov., isolated from deep seawater of the Pacific Ocean.</title>
        <authorList>
            <person name="Liu X."/>
            <person name="Lai Q."/>
            <person name="Sun F."/>
            <person name="Gai Y."/>
            <person name="Li G."/>
            <person name="Shao Z."/>
        </authorList>
    </citation>
    <scope>NUCLEOTIDE SEQUENCE</scope>
    <source>
        <strain evidence="11">C16B3</strain>
    </source>
</reference>
<sequence>MNRILKDLLNLLDLETLEDNLFRGESRDLGGKSVFGGQVISQALVAATRTVDDGAPHSLHAYFLRPGDMAKPIVYEVDRIRDGRSFSARRVQAIQSGQPILSMMASFQRPTSGFEHQLPMPAVPPPDALKPLSACTDQWLNEMPETSERAHRALLRETAIEFRPIEPRNPLKPTALEPRQSFWFRASGQLPDDPLLHRCVLAYASDFHLLSTALRPHAISWLSDGVSIASIDHSLWFHRELRADDWLLYVMDSPTAQDARGLSRGLFYDRAGRLVASVAQENLMRG</sequence>
<evidence type="ECO:0000256" key="3">
    <source>
        <dbReference type="ARBA" id="ARBA00022801"/>
    </source>
</evidence>
<dbReference type="GO" id="GO:0009062">
    <property type="term" value="P:fatty acid catabolic process"/>
    <property type="evidence" value="ECO:0007669"/>
    <property type="project" value="TreeGrafter"/>
</dbReference>
<keyword evidence="4" id="KW-0443">Lipid metabolism</keyword>
<accession>A0A969WCJ0</accession>
<gene>
    <name evidence="11" type="primary">tesB</name>
    <name evidence="11" type="ORF">G7Y82_08385</name>
</gene>
<evidence type="ECO:0000313" key="12">
    <source>
        <dbReference type="Proteomes" id="UP000653472"/>
    </source>
</evidence>
<evidence type="ECO:0000313" key="11">
    <source>
        <dbReference type="EMBL" id="NKF22335.1"/>
    </source>
</evidence>
<comment type="catalytic activity">
    <reaction evidence="6">
        <text>a fatty acyl-CoA + H2O = a fatty acid + CoA + H(+)</text>
        <dbReference type="Rhea" id="RHEA:16781"/>
        <dbReference type="ChEBI" id="CHEBI:15377"/>
        <dbReference type="ChEBI" id="CHEBI:15378"/>
        <dbReference type="ChEBI" id="CHEBI:28868"/>
        <dbReference type="ChEBI" id="CHEBI:57287"/>
        <dbReference type="ChEBI" id="CHEBI:77636"/>
        <dbReference type="EC" id="3.1.2.20"/>
    </reaction>
    <physiologicalReaction direction="left-to-right" evidence="6">
        <dbReference type="Rhea" id="RHEA:16782"/>
    </physiologicalReaction>
</comment>
<dbReference type="Gene3D" id="2.40.160.210">
    <property type="entry name" value="Acyl-CoA thioesterase, double hotdog domain"/>
    <property type="match status" value="1"/>
</dbReference>
<evidence type="ECO:0000256" key="1">
    <source>
        <dbReference type="ARBA" id="ARBA00006538"/>
    </source>
</evidence>
<dbReference type="EC" id="3.1.2.20" evidence="5"/>
<keyword evidence="3" id="KW-0378">Hydrolase</keyword>
<evidence type="ECO:0000259" key="9">
    <source>
        <dbReference type="Pfam" id="PF02551"/>
    </source>
</evidence>
<dbReference type="GO" id="GO:0006637">
    <property type="term" value="P:acyl-CoA metabolic process"/>
    <property type="evidence" value="ECO:0007669"/>
    <property type="project" value="InterPro"/>
</dbReference>
<dbReference type="CDD" id="cd03445">
    <property type="entry name" value="Thioesterase_II_repeat2"/>
    <property type="match status" value="1"/>
</dbReference>
<dbReference type="InterPro" id="IPR049449">
    <property type="entry name" value="TesB_ACOT8-like_N"/>
</dbReference>
<comment type="similarity">
    <text evidence="1">Belongs to the C/M/P thioester hydrolase family.</text>
</comment>
<dbReference type="Pfam" id="PF02551">
    <property type="entry name" value="Acyl_CoA_thio"/>
    <property type="match status" value="1"/>
</dbReference>
<evidence type="ECO:0000256" key="2">
    <source>
        <dbReference type="ARBA" id="ARBA00011881"/>
    </source>
</evidence>
<evidence type="ECO:0000256" key="6">
    <source>
        <dbReference type="ARBA" id="ARBA00050943"/>
    </source>
</evidence>
<dbReference type="EMBL" id="JAAVXB010000003">
    <property type="protein sequence ID" value="NKF22335.1"/>
    <property type="molecule type" value="Genomic_DNA"/>
</dbReference>
<dbReference type="Pfam" id="PF13622">
    <property type="entry name" value="4HBT_3"/>
    <property type="match status" value="1"/>
</dbReference>
<dbReference type="NCBIfam" id="TIGR00189">
    <property type="entry name" value="tesB"/>
    <property type="match status" value="1"/>
</dbReference>
<evidence type="ECO:0000256" key="4">
    <source>
        <dbReference type="ARBA" id="ARBA00023098"/>
    </source>
</evidence>